<dbReference type="GO" id="GO:0022857">
    <property type="term" value="F:transmembrane transporter activity"/>
    <property type="evidence" value="ECO:0007669"/>
    <property type="project" value="InterPro"/>
</dbReference>
<dbReference type="PANTHER" id="PTHR23501">
    <property type="entry name" value="MAJOR FACILITATOR SUPERFAMILY"/>
    <property type="match status" value="1"/>
</dbReference>
<dbReference type="EMBL" id="VIFX01000031">
    <property type="protein sequence ID" value="TQR84424.1"/>
    <property type="molecule type" value="Genomic_DNA"/>
</dbReference>
<gene>
    <name evidence="11" type="ORF">D8S82_22220</name>
</gene>
<dbReference type="GO" id="GO:0005886">
    <property type="term" value="C:plasma membrane"/>
    <property type="evidence" value="ECO:0007669"/>
    <property type="project" value="UniProtKB-SubCell"/>
</dbReference>
<name>A0A544VWQ6_9MYCO</name>
<dbReference type="InterPro" id="IPR020846">
    <property type="entry name" value="MFS_dom"/>
</dbReference>
<evidence type="ECO:0000256" key="4">
    <source>
        <dbReference type="ARBA" id="ARBA00022475"/>
    </source>
</evidence>
<evidence type="ECO:0000256" key="7">
    <source>
        <dbReference type="ARBA" id="ARBA00023136"/>
    </source>
</evidence>
<dbReference type="CDD" id="cd17502">
    <property type="entry name" value="MFS_Azr1_MDR_like"/>
    <property type="match status" value="1"/>
</dbReference>
<protein>
    <submittedName>
        <fullName evidence="11">MFS transporter</fullName>
    </submittedName>
</protein>
<keyword evidence="4" id="KW-1003">Cell membrane</keyword>
<evidence type="ECO:0000313" key="11">
    <source>
        <dbReference type="EMBL" id="TQR84424.1"/>
    </source>
</evidence>
<evidence type="ECO:0000256" key="8">
    <source>
        <dbReference type="SAM" id="MobiDB-lite"/>
    </source>
</evidence>
<feature type="transmembrane region" description="Helical" evidence="9">
    <location>
        <begin position="318"/>
        <end position="336"/>
    </location>
</feature>
<feature type="compositionally biased region" description="Pro residues" evidence="8">
    <location>
        <begin position="685"/>
        <end position="725"/>
    </location>
</feature>
<dbReference type="Gene3D" id="1.10.10.10">
    <property type="entry name" value="Winged helix-like DNA-binding domain superfamily/Winged helix DNA-binding domain"/>
    <property type="match status" value="1"/>
</dbReference>
<dbReference type="InterPro" id="IPR011701">
    <property type="entry name" value="MFS"/>
</dbReference>
<feature type="compositionally biased region" description="Pro residues" evidence="8">
    <location>
        <begin position="732"/>
        <end position="746"/>
    </location>
</feature>
<organism evidence="11 12">
    <name type="scientific">Mycolicibacterium hodleri</name>
    <dbReference type="NCBI Taxonomy" id="49897"/>
    <lineage>
        <taxon>Bacteria</taxon>
        <taxon>Bacillati</taxon>
        <taxon>Actinomycetota</taxon>
        <taxon>Actinomycetes</taxon>
        <taxon>Mycobacteriales</taxon>
        <taxon>Mycobacteriaceae</taxon>
        <taxon>Mycolicibacterium</taxon>
    </lineage>
</organism>
<keyword evidence="3" id="KW-0813">Transport</keyword>
<evidence type="ECO:0000313" key="12">
    <source>
        <dbReference type="Proteomes" id="UP000315759"/>
    </source>
</evidence>
<dbReference type="PANTHER" id="PTHR23501:SF197">
    <property type="entry name" value="COMD"/>
    <property type="match status" value="1"/>
</dbReference>
<sequence length="746" mass="78806">MTAMVTDPPQSNDAEVAAPKRNLIFTAVLLGMLLAALDQTIVATALPTVVADLGGAGHQAWVVTSYLLASTVATAIVGKLGDLFGRKPVFIAAVLFFMAGSVLCGLAGSLQVLVAARALQGIGGGAIMVTATAVIGEVIPLRERGKYQGALGAVFGVTTVIGPLLGGFFTDHLSWRWAFWINVPVAVVVLIVAVVAIPNLGRKARPVIDYTGIVLVGLGATGLTLATSWGGSEYAWGSAMIIGLFVGSLVAIAAFIAVELRAKEPILPMRLFREPVFAVCCALSFVVGFAMLGALTFLPTFMQFVDGVSATTSGLHTLPMVLGLLTMSMSSGVIVGRTGKYKIFPVLGTAVMAVGFVLLSTMGPDTSTLEQSLYLVVLGAGIGMCMQVLVLIVQNTVDFADLGVATSGVTFFRTIGSSFGAAVFGSLFNNFLTDPLADAVAKSGAPAAAAQSPDALHALSPEMAAPIASAYADALDQVFLYAAPVAVVGFVLALMLKQVPLRSNDVSIAADMGEGFAMPTTDSPDQLLENAVGRLIKQGSGAQLRAIVERPGGSKLDISRLWALLQVYRFGQAAGQARLSDIAEHVRVPREILEPAFDRLALTGFAQRTQDQFWLTPAGAREVELVRAHTLEWLTSGLTQSAGLQIQPDRTQVREALDRISQDVLVQRDYTEDATQAMRLRPPRRAPQPPRRPPAPMPPRGQQPPRAQPPRPRPPQQPPRPPGEPPTERFRPPGPPPPRGPRPPQR</sequence>
<feature type="transmembrane region" description="Helical" evidence="9">
    <location>
        <begin position="478"/>
        <end position="496"/>
    </location>
</feature>
<dbReference type="Pfam" id="PF07690">
    <property type="entry name" value="MFS_1"/>
    <property type="match status" value="1"/>
</dbReference>
<dbReference type="SUPFAM" id="SSF103473">
    <property type="entry name" value="MFS general substrate transporter"/>
    <property type="match status" value="1"/>
</dbReference>
<evidence type="ECO:0000256" key="5">
    <source>
        <dbReference type="ARBA" id="ARBA00022692"/>
    </source>
</evidence>
<reference evidence="11 12" key="1">
    <citation type="submission" date="2018-10" db="EMBL/GenBank/DDBJ databases">
        <title>Draft genome of Mycobacterium hodleri strain B.</title>
        <authorList>
            <person name="Amande T.J."/>
            <person name="Mcgenity T.J."/>
        </authorList>
    </citation>
    <scope>NUCLEOTIDE SEQUENCE [LARGE SCALE GENOMIC DNA]</scope>
    <source>
        <strain evidence="11 12">B</strain>
    </source>
</reference>
<comment type="similarity">
    <text evidence="2">Belongs to the major facilitator superfamily. TCR/Tet family.</text>
</comment>
<keyword evidence="12" id="KW-1185">Reference proteome</keyword>
<keyword evidence="7 9" id="KW-0472">Membrane</keyword>
<dbReference type="PRINTS" id="PR01036">
    <property type="entry name" value="TCRTETB"/>
</dbReference>
<evidence type="ECO:0000259" key="10">
    <source>
        <dbReference type="PROSITE" id="PS50850"/>
    </source>
</evidence>
<feature type="transmembrane region" description="Helical" evidence="9">
    <location>
        <begin position="343"/>
        <end position="361"/>
    </location>
</feature>
<feature type="transmembrane region" description="Helical" evidence="9">
    <location>
        <begin position="23"/>
        <end position="46"/>
    </location>
</feature>
<feature type="domain" description="Major facilitator superfamily (MFS) profile" evidence="10">
    <location>
        <begin position="24"/>
        <end position="501"/>
    </location>
</feature>
<feature type="transmembrane region" description="Helical" evidence="9">
    <location>
        <begin position="89"/>
        <end position="112"/>
    </location>
</feature>
<feature type="transmembrane region" description="Helical" evidence="9">
    <location>
        <begin position="58"/>
        <end position="77"/>
    </location>
</feature>
<evidence type="ECO:0000256" key="1">
    <source>
        <dbReference type="ARBA" id="ARBA00004651"/>
    </source>
</evidence>
<dbReference type="Proteomes" id="UP000315759">
    <property type="component" value="Unassembled WGS sequence"/>
</dbReference>
<keyword evidence="6 9" id="KW-1133">Transmembrane helix</keyword>
<dbReference type="InterPro" id="IPR036259">
    <property type="entry name" value="MFS_trans_sf"/>
</dbReference>
<feature type="transmembrane region" description="Helical" evidence="9">
    <location>
        <begin position="405"/>
        <end position="428"/>
    </location>
</feature>
<feature type="transmembrane region" description="Helical" evidence="9">
    <location>
        <begin position="235"/>
        <end position="256"/>
    </location>
</feature>
<feature type="transmembrane region" description="Helical" evidence="9">
    <location>
        <begin position="373"/>
        <end position="393"/>
    </location>
</feature>
<dbReference type="RefSeq" id="WP_142554172.1">
    <property type="nucleotide sequence ID" value="NZ_VIFX01000031.1"/>
</dbReference>
<accession>A0A544VWQ6</accession>
<dbReference type="PROSITE" id="PS50850">
    <property type="entry name" value="MFS"/>
    <property type="match status" value="1"/>
</dbReference>
<feature type="transmembrane region" description="Helical" evidence="9">
    <location>
        <begin position="276"/>
        <end position="298"/>
    </location>
</feature>
<dbReference type="InterPro" id="IPR036390">
    <property type="entry name" value="WH_DNA-bd_sf"/>
</dbReference>
<feature type="transmembrane region" description="Helical" evidence="9">
    <location>
        <begin position="207"/>
        <end position="229"/>
    </location>
</feature>
<feature type="region of interest" description="Disordered" evidence="8">
    <location>
        <begin position="668"/>
        <end position="746"/>
    </location>
</feature>
<dbReference type="AlphaFoldDB" id="A0A544VWQ6"/>
<dbReference type="SUPFAM" id="SSF46785">
    <property type="entry name" value="Winged helix' DNA-binding domain"/>
    <property type="match status" value="1"/>
</dbReference>
<dbReference type="NCBIfam" id="TIGR00711">
    <property type="entry name" value="efflux_EmrB"/>
    <property type="match status" value="1"/>
</dbReference>
<feature type="transmembrane region" description="Helical" evidence="9">
    <location>
        <begin position="151"/>
        <end position="169"/>
    </location>
</feature>
<evidence type="ECO:0000256" key="3">
    <source>
        <dbReference type="ARBA" id="ARBA00022448"/>
    </source>
</evidence>
<dbReference type="Gene3D" id="1.20.1250.20">
    <property type="entry name" value="MFS general substrate transporter like domains"/>
    <property type="match status" value="1"/>
</dbReference>
<proteinExistence type="inferred from homology"/>
<keyword evidence="5 9" id="KW-0812">Transmembrane</keyword>
<comment type="subcellular location">
    <subcellularLocation>
        <location evidence="1">Cell membrane</location>
        <topology evidence="1">Multi-pass membrane protein</topology>
    </subcellularLocation>
</comment>
<feature type="transmembrane region" description="Helical" evidence="9">
    <location>
        <begin position="118"/>
        <end position="139"/>
    </location>
</feature>
<evidence type="ECO:0000256" key="2">
    <source>
        <dbReference type="ARBA" id="ARBA00007520"/>
    </source>
</evidence>
<dbReference type="Gene3D" id="1.20.1720.10">
    <property type="entry name" value="Multidrug resistance protein D"/>
    <property type="match status" value="1"/>
</dbReference>
<dbReference type="InterPro" id="IPR004638">
    <property type="entry name" value="EmrB-like"/>
</dbReference>
<evidence type="ECO:0000256" key="6">
    <source>
        <dbReference type="ARBA" id="ARBA00022989"/>
    </source>
</evidence>
<dbReference type="FunFam" id="1.20.1720.10:FF:000004">
    <property type="entry name" value="EmrB/QacA family drug resistance transporter"/>
    <property type="match status" value="1"/>
</dbReference>
<comment type="caution">
    <text evidence="11">The sequence shown here is derived from an EMBL/GenBank/DDBJ whole genome shotgun (WGS) entry which is preliminary data.</text>
</comment>
<evidence type="ECO:0000256" key="9">
    <source>
        <dbReference type="SAM" id="Phobius"/>
    </source>
</evidence>
<feature type="transmembrane region" description="Helical" evidence="9">
    <location>
        <begin position="175"/>
        <end position="195"/>
    </location>
</feature>
<dbReference type="InterPro" id="IPR036388">
    <property type="entry name" value="WH-like_DNA-bd_sf"/>
</dbReference>